<dbReference type="Proteomes" id="UP000024284">
    <property type="component" value="Unassembled WGS sequence"/>
</dbReference>
<feature type="transmembrane region" description="Helical" evidence="1">
    <location>
        <begin position="21"/>
        <end position="42"/>
    </location>
</feature>
<feature type="domain" description="DUF2134" evidence="2">
    <location>
        <begin position="56"/>
        <end position="151"/>
    </location>
</feature>
<dbReference type="AlphaFoldDB" id="A0A086PC56"/>
<keyword evidence="1" id="KW-0812">Transmembrane</keyword>
<name>A0A086PC56_SPHHM</name>
<evidence type="ECO:0000313" key="3">
    <source>
        <dbReference type="EMBL" id="KFG90974.1"/>
    </source>
</evidence>
<dbReference type="eggNOG" id="COG4655">
    <property type="taxonomic scope" value="Bacteria"/>
</dbReference>
<dbReference type="STRING" id="76947.GCA_002080435_03416"/>
<keyword evidence="4" id="KW-1185">Reference proteome</keyword>
<comment type="caution">
    <text evidence="3">The sequence shown here is derived from an EMBL/GenBank/DDBJ whole genome shotgun (WGS) entry which is preliminary data.</text>
</comment>
<keyword evidence="1" id="KW-1133">Transmembrane helix</keyword>
<accession>A0A086PC56</accession>
<sequence length="585" mass="59367">MTHRRLPSLWRDRQGVVAPMIAVLGASLVGAAGLALDAGLYYTSSRDLRAATEAAALAAAMYPAQATARAQQSLGRNGYDPAILQSVELGRYCPDARLTSEQRFDPSLARCPGNGMMNAVRIRTGKPSRQFLTRVLGAASPIPDLAATATAARIDEAGVGVSSGVLTVTNSLVNSVNDLLGALLGIQLRLNSGDIQTLMDGHVDAGRFFDALASRVGESGTYDDLTSRSVGLRDMLIAAASAADQPATATTLTLVAGQVSNGYSVPLNGLFGLGVWKNMPVGEADEQPGLRAGLNAYQLFAFAVQAGNGAIDLSDAVSRVAAGSTVRIAAVATGPVDRPRFSFGPAGETSASTSALRLQLNLGLNLSILGITVDSVPVLIDIAAARADITAIECASTAEQARDSRVSVLASSGLVNAYVGNAPANAMSRPMPPLSANDIAPARILNVLNLVTADARAVAQPVTGNSGTLIFGPGGQGAIGRPGAPGSPASIGNGSQTGPLLSSLIGSLTASDGLQVKPLNLCVWPLCDASAVRSQLLGGIVAPLAGLAGTAVDPLLDNLLAALGIQLGHATVRVTGARCGVPVLI</sequence>
<evidence type="ECO:0000259" key="2">
    <source>
        <dbReference type="Pfam" id="PF09977"/>
    </source>
</evidence>
<keyword evidence="1" id="KW-0472">Membrane</keyword>
<protein>
    <submittedName>
        <fullName evidence="3">Membrane protein</fullName>
    </submittedName>
</protein>
<dbReference type="EMBL" id="JFZA02000007">
    <property type="protein sequence ID" value="KFG90974.1"/>
    <property type="molecule type" value="Genomic_DNA"/>
</dbReference>
<evidence type="ECO:0000256" key="1">
    <source>
        <dbReference type="SAM" id="Phobius"/>
    </source>
</evidence>
<proteinExistence type="predicted"/>
<gene>
    <name evidence="3" type="ORF">BV98_001167</name>
</gene>
<evidence type="ECO:0000313" key="4">
    <source>
        <dbReference type="Proteomes" id="UP000024284"/>
    </source>
</evidence>
<dbReference type="RefSeq" id="WP_037463451.1">
    <property type="nucleotide sequence ID" value="NZ_BCZD01000022.1"/>
</dbReference>
<dbReference type="InterPro" id="IPR018705">
    <property type="entry name" value="DUF2134_membrane"/>
</dbReference>
<dbReference type="PATRIC" id="fig|1219045.3.peg.1187"/>
<dbReference type="Pfam" id="PF09977">
    <property type="entry name" value="Tad_C"/>
    <property type="match status" value="1"/>
</dbReference>
<organism evidence="3 4">
    <name type="scientific">Sphingobium herbicidovorans (strain ATCC 700291 / DSM 11019 / CCUG 56400 / KCTC 2939 / LMG 18315 / NBRC 16415 / MH)</name>
    <name type="common">Sphingomonas herbicidovorans</name>
    <dbReference type="NCBI Taxonomy" id="1219045"/>
    <lineage>
        <taxon>Bacteria</taxon>
        <taxon>Pseudomonadati</taxon>
        <taxon>Pseudomonadota</taxon>
        <taxon>Alphaproteobacteria</taxon>
        <taxon>Sphingomonadales</taxon>
        <taxon>Sphingomonadaceae</taxon>
        <taxon>Sphingobium</taxon>
    </lineage>
</organism>
<reference evidence="3" key="1">
    <citation type="submission" date="2014-08" db="EMBL/GenBank/DDBJ databases">
        <title>Draft genome sequences of Sphingobium herbicidovorans.</title>
        <authorList>
            <person name="Gan H.M."/>
            <person name="Gan H.Y."/>
            <person name="Savka M.A."/>
        </authorList>
    </citation>
    <scope>NUCLEOTIDE SEQUENCE [LARGE SCALE GENOMIC DNA]</scope>
    <source>
        <strain evidence="3">NBRC 16415</strain>
    </source>
</reference>